<evidence type="ECO:0000313" key="1">
    <source>
        <dbReference type="EMBL" id="KAI3725450.1"/>
    </source>
</evidence>
<protein>
    <submittedName>
        <fullName evidence="1">Uncharacterized protein</fullName>
    </submittedName>
</protein>
<dbReference type="EMBL" id="CM042039">
    <property type="protein sequence ID" value="KAI3725450.1"/>
    <property type="molecule type" value="Genomic_DNA"/>
</dbReference>
<accession>A0ACB9BTX0</accession>
<keyword evidence="2" id="KW-1185">Reference proteome</keyword>
<comment type="caution">
    <text evidence="1">The sequence shown here is derived from an EMBL/GenBank/DDBJ whole genome shotgun (WGS) entry which is preliminary data.</text>
</comment>
<gene>
    <name evidence="1" type="ORF">L1987_65238</name>
</gene>
<name>A0ACB9BTX0_9ASTR</name>
<proteinExistence type="predicted"/>
<evidence type="ECO:0000313" key="2">
    <source>
        <dbReference type="Proteomes" id="UP001056120"/>
    </source>
</evidence>
<sequence>MRTFVSIGYTRNQNEYTVEKVLMGPPWKFLCHTLLQCISQKRSGWHQVSYALASIVHGMVTTKGAHAQQLLTLVLDVITAQLEHTAPIEAKYTIKRKRSKKTTSILVSQAQSQPKSPHSESQQSDENIKRDSHIIRETSLEVPLLGSGSHPGSIQQPSEPFHYFSSLNLSAEAPSQDDMPSPTTTIAEVLINLAANVPSPSSSPKKVHSGSDDRVNVEWAITTTGTSIDQQDSDNIIKSLTMATHSEDVSLETLFTESNPMCQENQGDWGAEARPKAPSSSKDSTTVDEDILKLENMEFTAKVAMLEAKVSKLQHQVSMHEAHQCPPVSTPSLVSVGTQTDETLYTDATKKGEIVTAEDDADSLDEWIQE</sequence>
<reference evidence="1 2" key="2">
    <citation type="journal article" date="2022" name="Mol. Ecol. Resour.">
        <title>The genomes of chicory, endive, great burdock and yacon provide insights into Asteraceae paleo-polyploidization history and plant inulin production.</title>
        <authorList>
            <person name="Fan W."/>
            <person name="Wang S."/>
            <person name="Wang H."/>
            <person name="Wang A."/>
            <person name="Jiang F."/>
            <person name="Liu H."/>
            <person name="Zhao H."/>
            <person name="Xu D."/>
            <person name="Zhang Y."/>
        </authorList>
    </citation>
    <scope>NUCLEOTIDE SEQUENCE [LARGE SCALE GENOMIC DNA]</scope>
    <source>
        <strain evidence="2">cv. Yunnan</strain>
        <tissue evidence="1">Leaves</tissue>
    </source>
</reference>
<organism evidence="1 2">
    <name type="scientific">Smallanthus sonchifolius</name>
    <dbReference type="NCBI Taxonomy" id="185202"/>
    <lineage>
        <taxon>Eukaryota</taxon>
        <taxon>Viridiplantae</taxon>
        <taxon>Streptophyta</taxon>
        <taxon>Embryophyta</taxon>
        <taxon>Tracheophyta</taxon>
        <taxon>Spermatophyta</taxon>
        <taxon>Magnoliopsida</taxon>
        <taxon>eudicotyledons</taxon>
        <taxon>Gunneridae</taxon>
        <taxon>Pentapetalae</taxon>
        <taxon>asterids</taxon>
        <taxon>campanulids</taxon>
        <taxon>Asterales</taxon>
        <taxon>Asteraceae</taxon>
        <taxon>Asteroideae</taxon>
        <taxon>Heliantheae alliance</taxon>
        <taxon>Millerieae</taxon>
        <taxon>Smallanthus</taxon>
    </lineage>
</organism>
<dbReference type="Proteomes" id="UP001056120">
    <property type="component" value="Linkage Group LG22"/>
</dbReference>
<reference evidence="2" key="1">
    <citation type="journal article" date="2022" name="Mol. Ecol. Resour.">
        <title>The genomes of chicory, endive, great burdock and yacon provide insights into Asteraceae palaeo-polyploidization history and plant inulin production.</title>
        <authorList>
            <person name="Fan W."/>
            <person name="Wang S."/>
            <person name="Wang H."/>
            <person name="Wang A."/>
            <person name="Jiang F."/>
            <person name="Liu H."/>
            <person name="Zhao H."/>
            <person name="Xu D."/>
            <person name="Zhang Y."/>
        </authorList>
    </citation>
    <scope>NUCLEOTIDE SEQUENCE [LARGE SCALE GENOMIC DNA]</scope>
    <source>
        <strain evidence="2">cv. Yunnan</strain>
    </source>
</reference>